<name>A0A0K0Y756_9RHOB</name>
<comment type="similarity">
    <text evidence="7">Belongs to the glycosyltransferase 87 family.</text>
</comment>
<dbReference type="InterPro" id="IPR018584">
    <property type="entry name" value="GT87"/>
</dbReference>
<keyword evidence="2" id="KW-1003">Cell membrane</keyword>
<dbReference type="AlphaFoldDB" id="A0A0K0Y756"/>
<keyword evidence="4" id="KW-0812">Transmembrane</keyword>
<keyword evidence="6" id="KW-0472">Membrane</keyword>
<proteinExistence type="inferred from homology"/>
<keyword evidence="3" id="KW-0808">Transferase</keyword>
<evidence type="ECO:0000256" key="5">
    <source>
        <dbReference type="ARBA" id="ARBA00022989"/>
    </source>
</evidence>
<accession>A0A0K0Y756</accession>
<keyword evidence="5" id="KW-1133">Transmembrane helix</keyword>
<dbReference type="EMBL" id="CP012160">
    <property type="protein sequence ID" value="AKS46726.1"/>
    <property type="molecule type" value="Genomic_DNA"/>
</dbReference>
<dbReference type="GO" id="GO:0005886">
    <property type="term" value="C:plasma membrane"/>
    <property type="evidence" value="ECO:0007669"/>
    <property type="project" value="UniProtKB-SubCell"/>
</dbReference>
<dbReference type="KEGG" id="otm:OSB_21890"/>
<evidence type="ECO:0000313" key="8">
    <source>
        <dbReference type="EMBL" id="AKS46726.1"/>
    </source>
</evidence>
<dbReference type="RefSeq" id="WP_049835010.1">
    <property type="nucleotide sequence ID" value="NZ_CP012160.1"/>
</dbReference>
<evidence type="ECO:0000256" key="6">
    <source>
        <dbReference type="ARBA" id="ARBA00023136"/>
    </source>
</evidence>
<evidence type="ECO:0000256" key="3">
    <source>
        <dbReference type="ARBA" id="ARBA00022679"/>
    </source>
</evidence>
<evidence type="ECO:0000256" key="1">
    <source>
        <dbReference type="ARBA" id="ARBA00004651"/>
    </source>
</evidence>
<evidence type="ECO:0000313" key="9">
    <source>
        <dbReference type="Proteomes" id="UP000067444"/>
    </source>
</evidence>
<organism evidence="8 9">
    <name type="scientific">Octadecabacter temperatus</name>
    <dbReference type="NCBI Taxonomy" id="1458307"/>
    <lineage>
        <taxon>Bacteria</taxon>
        <taxon>Pseudomonadati</taxon>
        <taxon>Pseudomonadota</taxon>
        <taxon>Alphaproteobacteria</taxon>
        <taxon>Rhodobacterales</taxon>
        <taxon>Roseobacteraceae</taxon>
        <taxon>Octadecabacter</taxon>
    </lineage>
</organism>
<comment type="subcellular location">
    <subcellularLocation>
        <location evidence="1">Cell membrane</location>
        <topology evidence="1">Multi-pass membrane protein</topology>
    </subcellularLocation>
</comment>
<dbReference type="OrthoDB" id="7865847at2"/>
<dbReference type="Proteomes" id="UP000067444">
    <property type="component" value="Chromosome"/>
</dbReference>
<evidence type="ECO:0000256" key="4">
    <source>
        <dbReference type="ARBA" id="ARBA00022692"/>
    </source>
</evidence>
<gene>
    <name evidence="8" type="ORF">OSB_21890</name>
</gene>
<dbReference type="STRING" id="1458307.OSB_21890"/>
<protein>
    <submittedName>
        <fullName evidence="8">Uncharacterized protein</fullName>
    </submittedName>
</protein>
<dbReference type="Pfam" id="PF09594">
    <property type="entry name" value="GT87"/>
    <property type="match status" value="1"/>
</dbReference>
<reference evidence="8 9" key="1">
    <citation type="journal article" date="2015" name="Genome Announc.">
        <title>Closed Genome Sequence of Octadecabacter temperatus SB1, the First Mesophilic Species of the Genus Octadecabacter.</title>
        <authorList>
            <person name="Voget S."/>
            <person name="Billerbeck S."/>
            <person name="Simon M."/>
            <person name="Daniel R."/>
        </authorList>
    </citation>
    <scope>NUCLEOTIDE SEQUENCE [LARGE SCALE GENOMIC DNA]</scope>
    <source>
        <strain evidence="8 9">SB1</strain>
    </source>
</reference>
<evidence type="ECO:0000256" key="7">
    <source>
        <dbReference type="ARBA" id="ARBA00024033"/>
    </source>
</evidence>
<keyword evidence="9" id="KW-1185">Reference proteome</keyword>
<evidence type="ECO:0000256" key="2">
    <source>
        <dbReference type="ARBA" id="ARBA00022475"/>
    </source>
</evidence>
<dbReference type="GO" id="GO:0016758">
    <property type="term" value="F:hexosyltransferase activity"/>
    <property type="evidence" value="ECO:0007669"/>
    <property type="project" value="InterPro"/>
</dbReference>
<sequence length="425" mass="45947">MTETTLKPIIMTAFFCVLVAYGVFISSVGAVATQSADLFAMWIAGEFMQMGRVDQIYPAVGAYFDMTTPSDWWAHVSATDETARIFPYIYPPIWAKLASYLTTVTSFAAFDLAFLVIHQAALAATVFLATRMCGLRGMTQLAVFAMTYAALVLTTPIGLALAENQPQILVSFLIVFAFERAQFGHLRSAGAILAIAAAIKVYPLLFIVIFLGRRQWSAIVSFAAVGGALGLTSIALAGWPLHAEYLTLIQSLTHSVVVTNFSFSIDAYLAGTVFSDELVKVRQPRVVELDSGWAALGKSPLWVSISSFANLCALVLIAWVAAKRPHSALVLPVAAILLALLSPLSWAYTYLTAFVFFGILPLRLGVFGLGLTIIAAVFFHRALPMATFGNLDFGLTGGWLIAGSLIALFGAAFVWVIWQDREQDG</sequence>